<organism evidence="6 7">
    <name type="scientific">Phytohabitans suffuscus</name>
    <dbReference type="NCBI Taxonomy" id="624315"/>
    <lineage>
        <taxon>Bacteria</taxon>
        <taxon>Bacillati</taxon>
        <taxon>Actinomycetota</taxon>
        <taxon>Actinomycetes</taxon>
        <taxon>Micromonosporales</taxon>
        <taxon>Micromonosporaceae</taxon>
    </lineage>
</organism>
<dbReference type="GO" id="GO:0003700">
    <property type="term" value="F:DNA-binding transcription factor activity"/>
    <property type="evidence" value="ECO:0007669"/>
    <property type="project" value="TreeGrafter"/>
</dbReference>
<feature type="region of interest" description="Disordered" evidence="4">
    <location>
        <begin position="300"/>
        <end position="342"/>
    </location>
</feature>
<protein>
    <recommendedName>
        <fullName evidence="5">HTH lacI-type domain-containing protein</fullName>
    </recommendedName>
</protein>
<dbReference type="CDD" id="cd01392">
    <property type="entry name" value="HTH_LacI"/>
    <property type="match status" value="1"/>
</dbReference>
<dbReference type="InterPro" id="IPR010982">
    <property type="entry name" value="Lambda_DNA-bd_dom_sf"/>
</dbReference>
<dbReference type="PROSITE" id="PS00356">
    <property type="entry name" value="HTH_LACI_1"/>
    <property type="match status" value="1"/>
</dbReference>
<dbReference type="InterPro" id="IPR000843">
    <property type="entry name" value="HTH_LacI"/>
</dbReference>
<evidence type="ECO:0000256" key="2">
    <source>
        <dbReference type="ARBA" id="ARBA00023125"/>
    </source>
</evidence>
<dbReference type="EMBL" id="AP022871">
    <property type="protein sequence ID" value="BCB87478.1"/>
    <property type="molecule type" value="Genomic_DNA"/>
</dbReference>
<dbReference type="InterPro" id="IPR028082">
    <property type="entry name" value="Peripla_BP_I"/>
</dbReference>
<dbReference type="SUPFAM" id="SSF47413">
    <property type="entry name" value="lambda repressor-like DNA-binding domains"/>
    <property type="match status" value="1"/>
</dbReference>
<dbReference type="SMART" id="SM00354">
    <property type="entry name" value="HTH_LACI"/>
    <property type="match status" value="1"/>
</dbReference>
<dbReference type="Gene3D" id="1.10.260.40">
    <property type="entry name" value="lambda repressor-like DNA-binding domains"/>
    <property type="match status" value="1"/>
</dbReference>
<reference evidence="6 7" key="1">
    <citation type="submission" date="2020-03" db="EMBL/GenBank/DDBJ databases">
        <title>Whole genome shotgun sequence of Phytohabitans suffuscus NBRC 105367.</title>
        <authorList>
            <person name="Komaki H."/>
            <person name="Tamura T."/>
        </authorList>
    </citation>
    <scope>NUCLEOTIDE SEQUENCE [LARGE SCALE GENOMIC DNA]</scope>
    <source>
        <strain evidence="6 7">NBRC 105367</strain>
    </source>
</reference>
<dbReference type="AlphaFoldDB" id="A0A6F8YNM9"/>
<evidence type="ECO:0000313" key="6">
    <source>
        <dbReference type="EMBL" id="BCB87478.1"/>
    </source>
</evidence>
<dbReference type="KEGG" id="psuu:Psuf_047910"/>
<accession>A0A6F8YNM9</accession>
<keyword evidence="1" id="KW-0805">Transcription regulation</keyword>
<dbReference type="Pfam" id="PF00356">
    <property type="entry name" value="LacI"/>
    <property type="match status" value="1"/>
</dbReference>
<dbReference type="Proteomes" id="UP000503011">
    <property type="component" value="Chromosome"/>
</dbReference>
<keyword evidence="3" id="KW-0804">Transcription</keyword>
<keyword evidence="7" id="KW-1185">Reference proteome</keyword>
<evidence type="ECO:0000256" key="4">
    <source>
        <dbReference type="SAM" id="MobiDB-lite"/>
    </source>
</evidence>
<gene>
    <name evidence="6" type="ORF">Psuf_047910</name>
</gene>
<name>A0A6F8YNM9_9ACTN</name>
<reference evidence="6 7" key="2">
    <citation type="submission" date="2020-03" db="EMBL/GenBank/DDBJ databases">
        <authorList>
            <person name="Ichikawa N."/>
            <person name="Kimura A."/>
            <person name="Kitahashi Y."/>
            <person name="Uohara A."/>
        </authorList>
    </citation>
    <scope>NUCLEOTIDE SEQUENCE [LARGE SCALE GENOMIC DNA]</scope>
    <source>
        <strain evidence="6 7">NBRC 105367</strain>
    </source>
</reference>
<feature type="region of interest" description="Disordered" evidence="4">
    <location>
        <begin position="377"/>
        <end position="430"/>
    </location>
</feature>
<dbReference type="PANTHER" id="PTHR30146:SF155">
    <property type="entry name" value="ALANINE RACEMASE"/>
    <property type="match status" value="1"/>
</dbReference>
<sequence>MAKERHVKRPTIADIARRAGVSKGAVSYALNGQPGVSEATRQRIIAIAQEIGFNPNSAARALSGAAANAVGLALCRPARILGIEPFFMELISGVEAELSARSYALTLQVVADPDAEIAVYRRWWGERRVDGVFVCDLRVDDRRVPVLEQLQLPAVVIGGPGHTGTLASVWADDAAALVETMEYLAALGHRRIARVGGLPGLLHTEIRRQAFVDASQRLGLEQTLTVPSDYTGEDGARATRRFLSSPGRPTAIIYDNDVMAIAGLAVAQEMGLAVPGDLSIVAWDDSALCQLTHPPLTAIGRDIPRTARTPPANCSPRSRAGRSARTRTRPHTSPREVAPPLPAPPRVGVVGLSMPVWSGGVRPGSGFLSELPRCPRWSGPLLPRPRPPRSARSHRAGTRRPPGQAVQARPRRIVRPREGLDHAAVAALSP</sequence>
<dbReference type="PANTHER" id="PTHR30146">
    <property type="entry name" value="LACI-RELATED TRANSCRIPTIONAL REPRESSOR"/>
    <property type="match status" value="1"/>
</dbReference>
<proteinExistence type="predicted"/>
<dbReference type="Gene3D" id="3.40.50.2300">
    <property type="match status" value="2"/>
</dbReference>
<dbReference type="Pfam" id="PF13377">
    <property type="entry name" value="Peripla_BP_3"/>
    <property type="match status" value="1"/>
</dbReference>
<feature type="domain" description="HTH lacI-type" evidence="5">
    <location>
        <begin position="10"/>
        <end position="64"/>
    </location>
</feature>
<feature type="compositionally biased region" description="Basic residues" evidence="4">
    <location>
        <begin position="319"/>
        <end position="332"/>
    </location>
</feature>
<dbReference type="SUPFAM" id="SSF53822">
    <property type="entry name" value="Periplasmic binding protein-like I"/>
    <property type="match status" value="1"/>
</dbReference>
<dbReference type="GO" id="GO:0000976">
    <property type="term" value="F:transcription cis-regulatory region binding"/>
    <property type="evidence" value="ECO:0007669"/>
    <property type="project" value="TreeGrafter"/>
</dbReference>
<evidence type="ECO:0000313" key="7">
    <source>
        <dbReference type="Proteomes" id="UP000503011"/>
    </source>
</evidence>
<feature type="compositionally biased region" description="Basic residues" evidence="4">
    <location>
        <begin position="386"/>
        <end position="398"/>
    </location>
</feature>
<evidence type="ECO:0000256" key="3">
    <source>
        <dbReference type="ARBA" id="ARBA00023163"/>
    </source>
</evidence>
<evidence type="ECO:0000256" key="1">
    <source>
        <dbReference type="ARBA" id="ARBA00023015"/>
    </source>
</evidence>
<keyword evidence="2" id="KW-0238">DNA-binding</keyword>
<dbReference type="CDD" id="cd06267">
    <property type="entry name" value="PBP1_LacI_sugar_binding-like"/>
    <property type="match status" value="1"/>
</dbReference>
<dbReference type="PROSITE" id="PS50932">
    <property type="entry name" value="HTH_LACI_2"/>
    <property type="match status" value="1"/>
</dbReference>
<dbReference type="InterPro" id="IPR046335">
    <property type="entry name" value="LacI/GalR-like_sensor"/>
</dbReference>
<evidence type="ECO:0000259" key="5">
    <source>
        <dbReference type="PROSITE" id="PS50932"/>
    </source>
</evidence>